<gene>
    <name evidence="1" type="ORF">RY831_28125</name>
</gene>
<keyword evidence="2" id="KW-1185">Reference proteome</keyword>
<dbReference type="CDD" id="cd20169">
    <property type="entry name" value="Peptidase_M90_mtfA"/>
    <property type="match status" value="1"/>
</dbReference>
<evidence type="ECO:0000313" key="1">
    <source>
        <dbReference type="EMBL" id="MEC4723032.1"/>
    </source>
</evidence>
<dbReference type="InterPro" id="IPR042252">
    <property type="entry name" value="MtfA_N"/>
</dbReference>
<dbReference type="Pfam" id="PF06167">
    <property type="entry name" value="Peptidase_M90"/>
    <property type="match status" value="1"/>
</dbReference>
<protein>
    <submittedName>
        <fullName evidence="1">Zinc-dependent peptidase</fullName>
    </submittedName>
</protein>
<dbReference type="Gene3D" id="1.10.472.150">
    <property type="entry name" value="Glucose-regulated metallo-peptidase M90, N-terminal domain"/>
    <property type="match status" value="1"/>
</dbReference>
<accession>A0ABU6JHB0</accession>
<dbReference type="SUPFAM" id="SSF55486">
    <property type="entry name" value="Metalloproteases ('zincins'), catalytic domain"/>
    <property type="match status" value="1"/>
</dbReference>
<sequence length="296" mass="33368">MNIRDNGAMQWLKNLLFRDKPSIPDTLWQACVARLPFLDRLDDADLARLKALCEDLLHRKTVTGAGGFLLSDEIAVIIAAQACLPVLNLSLDLYDDMAGIIVYPDAFIIPQTEVDEAGVVHEWQEPVSGEAIDAGGAVVLSWEDAEDVEVPGYNVVIHEFAHKIDMTTGVPNGYPPFFPDWHQNLDATEWRDVFSSAYEDFHEHVELLESRLPEDFDDTIDAHAAYYDELAADLPLDPYAARHPAEFFAVASEAFFVHPEPLALAYPDVFRLLKAYYRQDPLADTGRTRPQERYLH</sequence>
<evidence type="ECO:0000313" key="2">
    <source>
        <dbReference type="Proteomes" id="UP001352263"/>
    </source>
</evidence>
<dbReference type="InterPro" id="IPR010384">
    <property type="entry name" value="MtfA_fam"/>
</dbReference>
<dbReference type="Gene3D" id="3.40.390.10">
    <property type="entry name" value="Collagenase (Catalytic Domain)"/>
    <property type="match status" value="1"/>
</dbReference>
<dbReference type="InterPro" id="IPR024079">
    <property type="entry name" value="MetalloPept_cat_dom_sf"/>
</dbReference>
<dbReference type="PANTHER" id="PTHR30164:SF2">
    <property type="entry name" value="PROTEIN MTFA"/>
    <property type="match status" value="1"/>
</dbReference>
<organism evidence="1 2">
    <name type="scientific">Noviherbaspirillum album</name>
    <dbReference type="NCBI Taxonomy" id="3080276"/>
    <lineage>
        <taxon>Bacteria</taxon>
        <taxon>Pseudomonadati</taxon>
        <taxon>Pseudomonadota</taxon>
        <taxon>Betaproteobacteria</taxon>
        <taxon>Burkholderiales</taxon>
        <taxon>Oxalobacteraceae</taxon>
        <taxon>Noviherbaspirillum</taxon>
    </lineage>
</organism>
<dbReference type="EMBL" id="JAWIIV010000042">
    <property type="protein sequence ID" value="MEC4723032.1"/>
    <property type="molecule type" value="Genomic_DNA"/>
</dbReference>
<proteinExistence type="predicted"/>
<reference evidence="1 2" key="1">
    <citation type="submission" date="2023-10" db="EMBL/GenBank/DDBJ databases">
        <title>Noviherbaspirillum sp. CPCC 100848 genome assembly.</title>
        <authorList>
            <person name="Li X.Y."/>
            <person name="Fang X.M."/>
        </authorList>
    </citation>
    <scope>NUCLEOTIDE SEQUENCE [LARGE SCALE GENOMIC DNA]</scope>
    <source>
        <strain evidence="1 2">CPCC 100848</strain>
    </source>
</reference>
<comment type="caution">
    <text evidence="1">The sequence shown here is derived from an EMBL/GenBank/DDBJ whole genome shotgun (WGS) entry which is preliminary data.</text>
</comment>
<dbReference type="Proteomes" id="UP001352263">
    <property type="component" value="Unassembled WGS sequence"/>
</dbReference>
<dbReference type="PANTHER" id="PTHR30164">
    <property type="entry name" value="MTFA PEPTIDASE"/>
    <property type="match status" value="1"/>
</dbReference>
<name>A0ABU6JHB0_9BURK</name>